<organism evidence="3 4">
    <name type="scientific">Cephus cinctus</name>
    <name type="common">Wheat stem sawfly</name>
    <dbReference type="NCBI Taxonomy" id="211228"/>
    <lineage>
        <taxon>Eukaryota</taxon>
        <taxon>Metazoa</taxon>
        <taxon>Ecdysozoa</taxon>
        <taxon>Arthropoda</taxon>
        <taxon>Hexapoda</taxon>
        <taxon>Insecta</taxon>
        <taxon>Pterygota</taxon>
        <taxon>Neoptera</taxon>
        <taxon>Endopterygota</taxon>
        <taxon>Hymenoptera</taxon>
        <taxon>Cephoidea</taxon>
        <taxon>Cephidae</taxon>
        <taxon>Cephus</taxon>
    </lineage>
</organism>
<dbReference type="RefSeq" id="XP_015587512.1">
    <property type="nucleotide sequence ID" value="XM_015732026.2"/>
</dbReference>
<accession>A0AAJ7BJC6</accession>
<evidence type="ECO:0000313" key="3">
    <source>
        <dbReference type="Proteomes" id="UP000694920"/>
    </source>
</evidence>
<dbReference type="InterPro" id="IPR038538">
    <property type="entry name" value="MTERF_sf"/>
</dbReference>
<dbReference type="InterPro" id="IPR003690">
    <property type="entry name" value="MTERF"/>
</dbReference>
<dbReference type="Gene3D" id="1.25.70.10">
    <property type="entry name" value="Transcription termination factor 3, mitochondrial"/>
    <property type="match status" value="1"/>
</dbReference>
<dbReference type="CTD" id="42182"/>
<protein>
    <submittedName>
        <fullName evidence="4">Transcription termination factor 5, mitochondrial</fullName>
    </submittedName>
</protein>
<comment type="similarity">
    <text evidence="1">Belongs to the mTERF family.</text>
</comment>
<evidence type="ECO:0000313" key="4">
    <source>
        <dbReference type="RefSeq" id="XP_015587512.1"/>
    </source>
</evidence>
<dbReference type="AlphaFoldDB" id="A0AAJ7BJC6"/>
<name>A0AAJ7BJC6_CEPCN</name>
<evidence type="ECO:0000256" key="2">
    <source>
        <dbReference type="ARBA" id="ARBA00022946"/>
    </source>
</evidence>
<dbReference type="KEGG" id="ccin:107264121"/>
<dbReference type="GO" id="GO:0005759">
    <property type="term" value="C:mitochondrial matrix"/>
    <property type="evidence" value="ECO:0007669"/>
    <property type="project" value="TreeGrafter"/>
</dbReference>
<reference evidence="4" key="1">
    <citation type="submission" date="2025-08" db="UniProtKB">
        <authorList>
            <consortium name="RefSeq"/>
        </authorList>
    </citation>
    <scope>IDENTIFICATION</scope>
</reference>
<dbReference type="GO" id="GO:0006393">
    <property type="term" value="P:termination of mitochondrial transcription"/>
    <property type="evidence" value="ECO:0007669"/>
    <property type="project" value="TreeGrafter"/>
</dbReference>
<dbReference type="PANTHER" id="PTHR15437:SF7">
    <property type="entry name" value="TRANSCRIPTION TERMINATION FACTOR 5, MITOCHONDRIAL"/>
    <property type="match status" value="1"/>
</dbReference>
<dbReference type="Proteomes" id="UP000694920">
    <property type="component" value="Unplaced"/>
</dbReference>
<dbReference type="GO" id="GO:0003676">
    <property type="term" value="F:nucleic acid binding"/>
    <property type="evidence" value="ECO:0007669"/>
    <property type="project" value="InterPro"/>
</dbReference>
<sequence length="555" mass="65263">MFKFARTCRNCIFLRNTMKQLTFYPTHFCNLSSKNTDEYKHILMSSLKISENVAAEILRRHNRLLLIPKDQIIDSCEVFKEVNDSEESCLINAEVLRVHPSILRHRIVLLQEFGVPVVQGDFVRNFILMMKFPVDIFKAYVRINPSVNIAENLLRTLFKNPPQEIYMKHTSEIMTVKECYKECLRYYMRVTFHMSEEELQKSLSAYPRLQLKSFTLMQQTLKFLQDEVGLSLSRLRKHNYLLYSNVENVKRGLAMKTLAGLDIRSMYLKCPKLLTIKVEKILETVEVIKSFGVPDISIQKCPEIFTLSTDTVKQRLKDVLDTPQFSILINHPKILRLVHYRNSTQLRLEYLREINLKPASLQTLLSSKQYFEKFTKERVDSSKFQDVLYYLEVKLARNKRDLKEKLSKHPNWRYIPVESVHKVYQYLSKTYTKQQIFDSLYILLYPLKNIQAAILKTRVCKVSDVDSLSPNDVLNLAIYYMEKDYHFSGDGVWTEDMPNFQSRVSKKSFSYDTHTSLSMDGLPMDPKSFNDDVIHDYVEVPEVPEETNSKINYRS</sequence>
<proteinExistence type="inferred from homology"/>
<dbReference type="PANTHER" id="PTHR15437">
    <property type="entry name" value="TRANSCRIPTION TERMINATION FACTOR, MITOCHONDRIAL"/>
    <property type="match status" value="1"/>
</dbReference>
<keyword evidence="2" id="KW-0809">Transit peptide</keyword>
<gene>
    <name evidence="4" type="primary">LOC107264121</name>
</gene>
<dbReference type="GeneID" id="107264121"/>
<evidence type="ECO:0000256" key="1">
    <source>
        <dbReference type="ARBA" id="ARBA00007692"/>
    </source>
</evidence>
<dbReference type="SMART" id="SM00733">
    <property type="entry name" value="Mterf"/>
    <property type="match status" value="4"/>
</dbReference>
<keyword evidence="3" id="KW-1185">Reference proteome</keyword>